<name>A0A2T5TZB7_9SPHN</name>
<dbReference type="AlphaFoldDB" id="A0A2T5TZB7"/>
<gene>
    <name evidence="1" type="ORF">C8J25_10933</name>
</gene>
<comment type="caution">
    <text evidence="1">The sequence shown here is derived from an EMBL/GenBank/DDBJ whole genome shotgun (WGS) entry which is preliminary data.</text>
</comment>
<dbReference type="Proteomes" id="UP000244013">
    <property type="component" value="Unassembled WGS sequence"/>
</dbReference>
<sequence length="64" mass="6985">MRTGKTSKSPAKLGDVAIEAVKLILQRQDRLENAECFLTRTHGLSPANTASTTAQVRAIFSRID</sequence>
<organism evidence="1 2">
    <name type="scientific">Sphingomonas faeni</name>
    <dbReference type="NCBI Taxonomy" id="185950"/>
    <lineage>
        <taxon>Bacteria</taxon>
        <taxon>Pseudomonadati</taxon>
        <taxon>Pseudomonadota</taxon>
        <taxon>Alphaproteobacteria</taxon>
        <taxon>Sphingomonadales</taxon>
        <taxon>Sphingomonadaceae</taxon>
        <taxon>Sphingomonas</taxon>
    </lineage>
</organism>
<accession>A0A2T5TZB7</accession>
<reference evidence="1 2" key="1">
    <citation type="submission" date="2018-04" db="EMBL/GenBank/DDBJ databases">
        <title>Genomic Encyclopedia of Type Strains, Phase III (KMG-III): the genomes of soil and plant-associated and newly described type strains.</title>
        <authorList>
            <person name="Whitman W."/>
        </authorList>
    </citation>
    <scope>NUCLEOTIDE SEQUENCE [LARGE SCALE GENOMIC DNA]</scope>
    <source>
        <strain evidence="1 2">MA-olki</strain>
    </source>
</reference>
<evidence type="ECO:0000313" key="2">
    <source>
        <dbReference type="Proteomes" id="UP000244013"/>
    </source>
</evidence>
<evidence type="ECO:0000313" key="1">
    <source>
        <dbReference type="EMBL" id="PTW44605.1"/>
    </source>
</evidence>
<protein>
    <submittedName>
        <fullName evidence="1">Uncharacterized protein</fullName>
    </submittedName>
</protein>
<dbReference type="EMBL" id="QAYE01000009">
    <property type="protein sequence ID" value="PTW44605.1"/>
    <property type="molecule type" value="Genomic_DNA"/>
</dbReference>
<proteinExistence type="predicted"/>